<comment type="caution">
    <text evidence="1">The sequence shown here is derived from an EMBL/GenBank/DDBJ whole genome shotgun (WGS) entry which is preliminary data.</text>
</comment>
<reference evidence="1 2" key="1">
    <citation type="journal article" date="2018" name="Mol. Plant">
        <title>The genome of Artemisia annua provides insight into the evolution of Asteraceae family and artemisinin biosynthesis.</title>
        <authorList>
            <person name="Shen Q."/>
            <person name="Zhang L."/>
            <person name="Liao Z."/>
            <person name="Wang S."/>
            <person name="Yan T."/>
            <person name="Shi P."/>
            <person name="Liu M."/>
            <person name="Fu X."/>
            <person name="Pan Q."/>
            <person name="Wang Y."/>
            <person name="Lv Z."/>
            <person name="Lu X."/>
            <person name="Zhang F."/>
            <person name="Jiang W."/>
            <person name="Ma Y."/>
            <person name="Chen M."/>
            <person name="Hao X."/>
            <person name="Li L."/>
            <person name="Tang Y."/>
            <person name="Lv G."/>
            <person name="Zhou Y."/>
            <person name="Sun X."/>
            <person name="Brodelius P.E."/>
            <person name="Rose J.K.C."/>
            <person name="Tang K."/>
        </authorList>
    </citation>
    <scope>NUCLEOTIDE SEQUENCE [LARGE SCALE GENOMIC DNA]</scope>
    <source>
        <strain evidence="2">cv. Huhao1</strain>
        <tissue evidence="1">Leaf</tissue>
    </source>
</reference>
<dbReference type="SUPFAM" id="SSF56059">
    <property type="entry name" value="Glutathione synthetase ATP-binding domain-like"/>
    <property type="match status" value="1"/>
</dbReference>
<dbReference type="EMBL" id="PKPP01001735">
    <property type="protein sequence ID" value="PWA80344.1"/>
    <property type="molecule type" value="Genomic_DNA"/>
</dbReference>
<dbReference type="Proteomes" id="UP000245207">
    <property type="component" value="Unassembled WGS sequence"/>
</dbReference>
<sequence>MSVQTRYNEIMVKRGMQNMGKFGAIDMTFGIRCKWGTDIKGWLDECERLFRVNNVPDEHKVSLISNQLFDIPLIWHEKFVSIMGENMTWMIYKDAILRRFDTVQKTQSPCNSTKNSCFIWYNDDDEDFVAHKMFDEMPIKKISKEGVKEASDVVENNFGNMVLDDVSKECHNVEEFEFKCSSEVDNGCFVGLDNFVGKVDKNIGISSLDPTSFDLVETVKKLVEVENVVAIDKNMKGNIRSSDVLRSGDLELTKRRSEQLTGYGINNMKEQVGVGDLREYEDRLLRFKDALLLWLHGSLICLDISSFDHEYVHKAKAKGEFILKSKKVFDPGGLQVSDIWGFDVGNVFNKHNMDTRFKLELVTAVKSYAVENLWLKSKEYEFEVIRSLDDNVLIICVIEGIDFRGGQSGNDVIMNREVVAIIVVEINQKVVSSVTIVLEVTKFGMAKDNVFEKFLGSGFVVELLIIRNMCDKPSESVRRSCESCYSQWGYIVVIEVVWNGDCWPMKDGANCIVVEGVQGVSQFNHHPDSTQSMVEEVGPEVDTEVPKLVDNELVPELVFDPVGTKVNTNERTAEGCGSQSHTEVDIELAGYIFISGNSFKSLYANSSKQRADGNEPDVIDTCMGFTDVYFGVDFYDPPQLLCVKDSQASTQFELHYSKCNNGPEFDPLSDLDRFFHLSAKSKGIGVPLLLHGLLEDAPQLVPPVTNWPVIGCICWGGGVDDEAVMDLVGVAGIAEELGTLMEGDTLTMVAEG</sequence>
<evidence type="ECO:0000313" key="2">
    <source>
        <dbReference type="Proteomes" id="UP000245207"/>
    </source>
</evidence>
<name>A0A2U1P3J2_ARTAN</name>
<dbReference type="AlphaFoldDB" id="A0A2U1P3J2"/>
<dbReference type="STRING" id="35608.A0A2U1P3J2"/>
<organism evidence="1 2">
    <name type="scientific">Artemisia annua</name>
    <name type="common">Sweet wormwood</name>
    <dbReference type="NCBI Taxonomy" id="35608"/>
    <lineage>
        <taxon>Eukaryota</taxon>
        <taxon>Viridiplantae</taxon>
        <taxon>Streptophyta</taxon>
        <taxon>Embryophyta</taxon>
        <taxon>Tracheophyta</taxon>
        <taxon>Spermatophyta</taxon>
        <taxon>Magnoliopsida</taxon>
        <taxon>eudicotyledons</taxon>
        <taxon>Gunneridae</taxon>
        <taxon>Pentapetalae</taxon>
        <taxon>asterids</taxon>
        <taxon>campanulids</taxon>
        <taxon>Asterales</taxon>
        <taxon>Asteraceae</taxon>
        <taxon>Asteroideae</taxon>
        <taxon>Anthemideae</taxon>
        <taxon>Artemisiinae</taxon>
        <taxon>Artemisia</taxon>
    </lineage>
</organism>
<keyword evidence="2" id="KW-1185">Reference proteome</keyword>
<evidence type="ECO:0000313" key="1">
    <source>
        <dbReference type="EMBL" id="PWA80344.1"/>
    </source>
</evidence>
<proteinExistence type="predicted"/>
<protein>
    <submittedName>
        <fullName evidence="1">Uncharacterized protein</fullName>
    </submittedName>
</protein>
<gene>
    <name evidence="1" type="ORF">CTI12_AA197690</name>
</gene>
<accession>A0A2U1P3J2</accession>